<evidence type="ECO:0000313" key="10">
    <source>
        <dbReference type="Proteomes" id="UP001493487"/>
    </source>
</evidence>
<feature type="domain" description="Cytochrome b561 bacterial/Ni-hydrogenase" evidence="8">
    <location>
        <begin position="15"/>
        <end position="138"/>
    </location>
</feature>
<keyword evidence="5 6" id="KW-0472">Membrane</keyword>
<keyword evidence="2" id="KW-1003">Cell membrane</keyword>
<evidence type="ECO:0000256" key="6">
    <source>
        <dbReference type="SAM" id="Phobius"/>
    </source>
</evidence>
<evidence type="ECO:0000256" key="5">
    <source>
        <dbReference type="ARBA" id="ARBA00023136"/>
    </source>
</evidence>
<dbReference type="Gene3D" id="3.90.420.10">
    <property type="entry name" value="Oxidoreductase, molybdopterin-binding domain"/>
    <property type="match status" value="1"/>
</dbReference>
<feature type="transmembrane region" description="Helical" evidence="6">
    <location>
        <begin position="116"/>
        <end position="137"/>
    </location>
</feature>
<dbReference type="Gene3D" id="1.20.950.20">
    <property type="entry name" value="Transmembrane di-heme cytochromes, Chain C"/>
    <property type="match status" value="1"/>
</dbReference>
<gene>
    <name evidence="9" type="ORF">QJS35_06820</name>
</gene>
<dbReference type="Pfam" id="PF00174">
    <property type="entry name" value="Oxidored_molyb"/>
    <property type="match status" value="1"/>
</dbReference>
<feature type="domain" description="Oxidoreductase molybdopterin-binding" evidence="7">
    <location>
        <begin position="265"/>
        <end position="411"/>
    </location>
</feature>
<keyword evidence="3 6" id="KW-0812">Transmembrane</keyword>
<dbReference type="PANTHER" id="PTHR43032">
    <property type="entry name" value="PROTEIN-METHIONINE-SULFOXIDE REDUCTASE"/>
    <property type="match status" value="1"/>
</dbReference>
<dbReference type="InterPro" id="IPR011577">
    <property type="entry name" value="Cyt_b561_bac/Ni-Hgenase"/>
</dbReference>
<dbReference type="InterPro" id="IPR016174">
    <property type="entry name" value="Di-haem_cyt_TM"/>
</dbReference>
<proteinExistence type="predicted"/>
<protein>
    <submittedName>
        <fullName evidence="9">Molybdopterin-dependent oxidoreductase</fullName>
    </submittedName>
</protein>
<dbReference type="SUPFAM" id="SSF81342">
    <property type="entry name" value="Transmembrane di-heme cytochromes"/>
    <property type="match status" value="1"/>
</dbReference>
<evidence type="ECO:0000259" key="7">
    <source>
        <dbReference type="Pfam" id="PF00174"/>
    </source>
</evidence>
<evidence type="ECO:0000256" key="3">
    <source>
        <dbReference type="ARBA" id="ARBA00022692"/>
    </source>
</evidence>
<keyword evidence="4 6" id="KW-1133">Transmembrane helix</keyword>
<evidence type="ECO:0000256" key="4">
    <source>
        <dbReference type="ARBA" id="ARBA00022989"/>
    </source>
</evidence>
<feature type="transmembrane region" description="Helical" evidence="6">
    <location>
        <begin position="53"/>
        <end position="71"/>
    </location>
</feature>
<reference evidence="9 10" key="1">
    <citation type="journal article" date="2023" name="Genome Announc.">
        <title>Pan-Genome Analyses of the Genus Cohnella and Proposal of the Novel Species Cohnella silvisoli sp. nov., Isolated from Forest Soil.</title>
        <authorList>
            <person name="Wang C."/>
            <person name="Mao L."/>
            <person name="Bao G."/>
            <person name="Zhu H."/>
        </authorList>
    </citation>
    <scope>NUCLEOTIDE SEQUENCE [LARGE SCALE GENOMIC DNA]</scope>
    <source>
        <strain evidence="9 10">NL03-T5-1</strain>
    </source>
</reference>
<dbReference type="PANTHER" id="PTHR43032:SF4">
    <property type="entry name" value="OXIDOREDUCTASE MOLYBDOPTERIN-BINDING DOMAIN-CONTAINING PROTEIN"/>
    <property type="match status" value="1"/>
</dbReference>
<feature type="transmembrane region" description="Helical" evidence="6">
    <location>
        <begin position="91"/>
        <end position="110"/>
    </location>
</feature>
<dbReference type="RefSeq" id="WP_232185227.1">
    <property type="nucleotide sequence ID" value="NZ_JAIOAP010000004.1"/>
</dbReference>
<evidence type="ECO:0000256" key="2">
    <source>
        <dbReference type="ARBA" id="ARBA00022475"/>
    </source>
</evidence>
<comment type="caution">
    <text evidence="9">The sequence shown here is derived from an EMBL/GenBank/DDBJ whole genome shotgun (WGS) entry which is preliminary data.</text>
</comment>
<sequence length="424" mass="47891">MSKRKPGFGKQLAELHRWNGWIVLILAITGLLLSWETVRGWLSGHFRNPVKQLHIILGILSGVLIFLYLPLMKRHLKQIRQRPKQKGNLSFVMVLLIGWLLSGIVLWQIRKFPPEWANGALIVHDLLTWAGVPYIIYHSVTRIKWMKKPERRAIKTTDAIDDPITQAPSVAAHTKVPYSEPTPWINRRQFLRWSLGAALTVAIAPSFFRWLTTATGGTISTAPGGMKDVSDAANGMLPNPTPLPDSVNVVGGGAKGYFRVYTVTPLPTFDSKTWSFTINGLVDKPATWNWEQFLALSRTVQVSDFHCVTGWSVYKNTWEGIPLSALLKQAGLKSNAKFVKFYSGDGVYTDTLTLEQANMDDVMVAVLHDGKPIHRDYGGPVRLIVPKMYAYKSVKWLDRIELIDKDHIGYWEERGYDTDAWVNT</sequence>
<dbReference type="Proteomes" id="UP001493487">
    <property type="component" value="Unassembled WGS sequence"/>
</dbReference>
<evidence type="ECO:0000256" key="1">
    <source>
        <dbReference type="ARBA" id="ARBA00004651"/>
    </source>
</evidence>
<name>A0ABV1KPT6_9BACL</name>
<dbReference type="InterPro" id="IPR000572">
    <property type="entry name" value="OxRdtase_Mopterin-bd_dom"/>
</dbReference>
<dbReference type="InterPro" id="IPR036374">
    <property type="entry name" value="OxRdtase_Mopterin-bd_sf"/>
</dbReference>
<evidence type="ECO:0000259" key="8">
    <source>
        <dbReference type="Pfam" id="PF01292"/>
    </source>
</evidence>
<comment type="subcellular location">
    <subcellularLocation>
        <location evidence="1">Cell membrane</location>
        <topology evidence="1">Multi-pass membrane protein</topology>
    </subcellularLocation>
</comment>
<organism evidence="9 10">
    <name type="scientific">Cohnella silvisoli</name>
    <dbReference type="NCBI Taxonomy" id="2873699"/>
    <lineage>
        <taxon>Bacteria</taxon>
        <taxon>Bacillati</taxon>
        <taxon>Bacillota</taxon>
        <taxon>Bacilli</taxon>
        <taxon>Bacillales</taxon>
        <taxon>Paenibacillaceae</taxon>
        <taxon>Cohnella</taxon>
    </lineage>
</organism>
<keyword evidence="10" id="KW-1185">Reference proteome</keyword>
<dbReference type="SUPFAM" id="SSF56524">
    <property type="entry name" value="Oxidoreductase molybdopterin-binding domain"/>
    <property type="match status" value="1"/>
</dbReference>
<feature type="transmembrane region" description="Helical" evidence="6">
    <location>
        <begin position="21"/>
        <end position="41"/>
    </location>
</feature>
<dbReference type="EMBL" id="JASKHM010000003">
    <property type="protein sequence ID" value="MEQ4482105.1"/>
    <property type="molecule type" value="Genomic_DNA"/>
</dbReference>
<evidence type="ECO:0000313" key="9">
    <source>
        <dbReference type="EMBL" id="MEQ4482105.1"/>
    </source>
</evidence>
<feature type="transmembrane region" description="Helical" evidence="6">
    <location>
        <begin position="190"/>
        <end position="211"/>
    </location>
</feature>
<accession>A0ABV1KPT6</accession>
<dbReference type="Pfam" id="PF01292">
    <property type="entry name" value="Ni_hydr_CYTB"/>
    <property type="match status" value="1"/>
</dbReference>